<keyword evidence="4 7" id="KW-0626">Porin</keyword>
<keyword evidence="3 7" id="KW-1134">Transmembrane beta strand</keyword>
<evidence type="ECO:0000256" key="8">
    <source>
        <dbReference type="SAM" id="Coils"/>
    </source>
</evidence>
<accession>A0ABS5QCK2</accession>
<organism evidence="9 10">
    <name type="scientific">Roseococcus pinisoli</name>
    <dbReference type="NCBI Taxonomy" id="2835040"/>
    <lineage>
        <taxon>Bacteria</taxon>
        <taxon>Pseudomonadati</taxon>
        <taxon>Pseudomonadota</taxon>
        <taxon>Alphaproteobacteria</taxon>
        <taxon>Acetobacterales</taxon>
        <taxon>Roseomonadaceae</taxon>
        <taxon>Roseococcus</taxon>
    </lineage>
</organism>
<dbReference type="Proteomes" id="UP000766336">
    <property type="component" value="Unassembled WGS sequence"/>
</dbReference>
<evidence type="ECO:0000256" key="4">
    <source>
        <dbReference type="ARBA" id="ARBA00023114"/>
    </source>
</evidence>
<dbReference type="RefSeq" id="WP_213670094.1">
    <property type="nucleotide sequence ID" value="NZ_JAHCDA010000002.1"/>
</dbReference>
<evidence type="ECO:0000256" key="6">
    <source>
        <dbReference type="ARBA" id="ARBA00023237"/>
    </source>
</evidence>
<evidence type="ECO:0000256" key="1">
    <source>
        <dbReference type="ARBA" id="ARBA00009521"/>
    </source>
</evidence>
<dbReference type="Pfam" id="PF02530">
    <property type="entry name" value="Porin_2"/>
    <property type="match status" value="1"/>
</dbReference>
<comment type="similarity">
    <text evidence="1 7">Belongs to the alphaproteobacteria porin family.</text>
</comment>
<gene>
    <name evidence="9" type="ORF">KHU32_10725</name>
</gene>
<reference evidence="9 10" key="1">
    <citation type="submission" date="2021-05" db="EMBL/GenBank/DDBJ databases">
        <title>Roseococcus sp. XZZS9, whole genome shotgun sequencing project.</title>
        <authorList>
            <person name="Zhao G."/>
            <person name="Shen L."/>
        </authorList>
    </citation>
    <scope>NUCLEOTIDE SEQUENCE [LARGE SCALE GENOMIC DNA]</scope>
    <source>
        <strain evidence="9 10">XZZS9</strain>
    </source>
</reference>
<keyword evidence="10" id="KW-1185">Reference proteome</keyword>
<comment type="subcellular location">
    <subcellularLocation>
        <location evidence="7">Cell outer membrane</location>
        <topology evidence="7">Multi-pass membrane protein</topology>
    </subcellularLocation>
</comment>
<keyword evidence="6 7" id="KW-0998">Cell outer membrane</keyword>
<comment type="function">
    <text evidence="7">Forms passive diffusion pores that allow small molecular weight hydrophilic materials across the outer membrane.</text>
</comment>
<evidence type="ECO:0000313" key="10">
    <source>
        <dbReference type="Proteomes" id="UP000766336"/>
    </source>
</evidence>
<evidence type="ECO:0000256" key="5">
    <source>
        <dbReference type="ARBA" id="ARBA00023136"/>
    </source>
</evidence>
<evidence type="ECO:0000256" key="2">
    <source>
        <dbReference type="ARBA" id="ARBA00022448"/>
    </source>
</evidence>
<keyword evidence="8" id="KW-0175">Coiled coil</keyword>
<keyword evidence="2 7" id="KW-0813">Transport</keyword>
<proteinExistence type="inferred from homology"/>
<keyword evidence="7" id="KW-0812">Transmembrane</keyword>
<dbReference type="InterPro" id="IPR003684">
    <property type="entry name" value="Porin_alphabac"/>
</dbReference>
<feature type="coiled-coil region" evidence="8">
    <location>
        <begin position="55"/>
        <end position="85"/>
    </location>
</feature>
<protein>
    <recommendedName>
        <fullName evidence="7">Porin</fullName>
    </recommendedName>
</protein>
<evidence type="ECO:0000313" key="9">
    <source>
        <dbReference type="EMBL" id="MBS7811414.1"/>
    </source>
</evidence>
<keyword evidence="5 7" id="KW-0472">Membrane</keyword>
<dbReference type="SUPFAM" id="SSF56935">
    <property type="entry name" value="Porins"/>
    <property type="match status" value="1"/>
</dbReference>
<keyword evidence="7" id="KW-0406">Ion transport</keyword>
<sequence>MIAASPGEGDAAERPVAGITAGARKRLAVPLATALGLAATMAPALAQGTGDAATIAELRRQLNDMQRQLSRFEAMQARLDQLEARVARQPAARAPAVAPVPVPQSRSATRNDVRAAQEAAREARAAADEAQAVSRGFAQATAALPAATAAAALSERTVAGLEPPEPMGRSFEDALRADLPGVAFRVPGTDTQVRLYGFAKVTGHLDLNGRNQSDAPLPGGIPLRGSPADQQGGEFTASARFSRFGVDTRTLTSWGTLETRIEGDFGGGTSANATFRLRQAWAELGTERFAVLAGQANSLWNEGLFETIIDATNLNQSFIRQAQIRVTARLGKGLTGQFSIEAPETQYTAAAGVFNPSSTLDGGASPAFNVMPDFLARLTYRSNGIELGARGMVRQLQIRPAGTAAGAPSGATSTTGWGLAAHARLPMRLISESFGPDELVGMAYYGEGIGRYFAGSTNGQDALSNIGMANVQGRVSLDATPAWGATLAYRRFWNTQFRSNFAYSYARQDFPSYALDFTPGSAAALSLNREVQQGFANLIWSPFAEVRNGVFGSGWLDVGLEYLYTRRDIAGGAAAAGAGKSGYGVANRFLFGAVARF</sequence>
<evidence type="ECO:0000256" key="7">
    <source>
        <dbReference type="RuleBase" id="RU364005"/>
    </source>
</evidence>
<comment type="domain">
    <text evidence="7">Consists of 16-stranded beta-barrel sheets, with large surface-exposed loops, that form a transmembrane pore at the center of each barrel. The pore is partially ocluded by a peptide loop that folds into the pore lumen.</text>
</comment>
<name>A0ABS5QCK2_9PROT</name>
<dbReference type="EMBL" id="JAHCDA010000002">
    <property type="protein sequence ID" value="MBS7811414.1"/>
    <property type="molecule type" value="Genomic_DNA"/>
</dbReference>
<comment type="caution">
    <text evidence="9">The sequence shown here is derived from an EMBL/GenBank/DDBJ whole genome shotgun (WGS) entry which is preliminary data.</text>
</comment>
<evidence type="ECO:0000256" key="3">
    <source>
        <dbReference type="ARBA" id="ARBA00022452"/>
    </source>
</evidence>